<dbReference type="GeneTree" id="ENSGT00940000160692"/>
<dbReference type="InterPro" id="IPR013083">
    <property type="entry name" value="Znf_RING/FYVE/PHD"/>
</dbReference>
<dbReference type="Gene3D" id="3.30.40.10">
    <property type="entry name" value="Zinc/RING finger domain, C3HC4 (zinc finger)"/>
    <property type="match status" value="1"/>
</dbReference>
<dbReference type="PROSITE" id="PS50016">
    <property type="entry name" value="ZF_PHD_2"/>
    <property type="match status" value="1"/>
</dbReference>
<dbReference type="PANTHER" id="PTHR45888:SF10">
    <property type="entry name" value="ZINC FINGER PROTEIN DPF3"/>
    <property type="match status" value="1"/>
</dbReference>
<protein>
    <recommendedName>
        <fullName evidence="10">PHD-type domain-containing protein</fullName>
    </recommendedName>
</protein>
<comment type="subcellular location">
    <subcellularLocation>
        <location evidence="1">Nucleus</location>
    </subcellularLocation>
</comment>
<keyword evidence="2" id="KW-0479">Metal-binding</keyword>
<organism evidence="11 12">
    <name type="scientific">Laticauda laticaudata</name>
    <name type="common">Blue-ringed sea krait</name>
    <name type="synonym">Blue-lipped sea krait</name>
    <dbReference type="NCBI Taxonomy" id="8630"/>
    <lineage>
        <taxon>Eukaryota</taxon>
        <taxon>Metazoa</taxon>
        <taxon>Chordata</taxon>
        <taxon>Craniata</taxon>
        <taxon>Vertebrata</taxon>
        <taxon>Euteleostomi</taxon>
        <taxon>Lepidosauria</taxon>
        <taxon>Squamata</taxon>
        <taxon>Bifurcata</taxon>
        <taxon>Unidentata</taxon>
        <taxon>Episquamata</taxon>
        <taxon>Toxicofera</taxon>
        <taxon>Serpentes</taxon>
        <taxon>Colubroidea</taxon>
        <taxon>Elapidae</taxon>
        <taxon>Laticaudinae</taxon>
        <taxon>Laticauda</taxon>
    </lineage>
</organism>
<keyword evidence="4 9" id="KW-0863">Zinc-finger</keyword>
<keyword evidence="3" id="KW-0677">Repeat</keyword>
<evidence type="ECO:0000259" key="10">
    <source>
        <dbReference type="PROSITE" id="PS50016"/>
    </source>
</evidence>
<dbReference type="InterPro" id="IPR019787">
    <property type="entry name" value="Znf_PHD-finger"/>
</dbReference>
<dbReference type="AlphaFoldDB" id="A0A8C5RN49"/>
<evidence type="ECO:0000256" key="6">
    <source>
        <dbReference type="ARBA" id="ARBA00023015"/>
    </source>
</evidence>
<evidence type="ECO:0000256" key="1">
    <source>
        <dbReference type="ARBA" id="ARBA00004123"/>
    </source>
</evidence>
<evidence type="ECO:0000256" key="7">
    <source>
        <dbReference type="ARBA" id="ARBA00023163"/>
    </source>
</evidence>
<evidence type="ECO:0000256" key="2">
    <source>
        <dbReference type="ARBA" id="ARBA00022723"/>
    </source>
</evidence>
<evidence type="ECO:0000256" key="8">
    <source>
        <dbReference type="ARBA" id="ARBA00023242"/>
    </source>
</evidence>
<dbReference type="InterPro" id="IPR011011">
    <property type="entry name" value="Znf_FYVE_PHD"/>
</dbReference>
<dbReference type="Ensembl" id="ENSLLTT00000005150.1">
    <property type="protein sequence ID" value="ENSLLTP00000004951.1"/>
    <property type="gene ID" value="ENSLLTG00000003767.1"/>
</dbReference>
<dbReference type="InterPro" id="IPR001965">
    <property type="entry name" value="Znf_PHD"/>
</dbReference>
<dbReference type="SUPFAM" id="SSF57903">
    <property type="entry name" value="FYVE/PHD zinc finger"/>
    <property type="match status" value="2"/>
</dbReference>
<keyword evidence="6" id="KW-0805">Transcription regulation</keyword>
<evidence type="ECO:0000313" key="11">
    <source>
        <dbReference type="Ensembl" id="ENSLLTP00000004951.1"/>
    </source>
</evidence>
<evidence type="ECO:0000256" key="3">
    <source>
        <dbReference type="ARBA" id="ARBA00022737"/>
    </source>
</evidence>
<dbReference type="GO" id="GO:0008270">
    <property type="term" value="F:zinc ion binding"/>
    <property type="evidence" value="ECO:0007669"/>
    <property type="project" value="UniProtKB-KW"/>
</dbReference>
<name>A0A8C5RN49_LATLA</name>
<dbReference type="CDD" id="cd15692">
    <property type="entry name" value="PHD1_DPF3"/>
    <property type="match status" value="1"/>
</dbReference>
<reference evidence="11" key="1">
    <citation type="submission" date="2025-08" db="UniProtKB">
        <authorList>
            <consortium name="Ensembl"/>
        </authorList>
    </citation>
    <scope>IDENTIFICATION</scope>
</reference>
<reference evidence="11" key="2">
    <citation type="submission" date="2025-09" db="UniProtKB">
        <authorList>
            <consortium name="Ensembl"/>
        </authorList>
    </citation>
    <scope>IDENTIFICATION</scope>
</reference>
<evidence type="ECO:0000256" key="5">
    <source>
        <dbReference type="ARBA" id="ARBA00022833"/>
    </source>
</evidence>
<dbReference type="Pfam" id="PF00628">
    <property type="entry name" value="PHD"/>
    <property type="match status" value="2"/>
</dbReference>
<keyword evidence="12" id="KW-1185">Reference proteome</keyword>
<feature type="domain" description="PHD-type" evidence="10">
    <location>
        <begin position="94"/>
        <end position="154"/>
    </location>
</feature>
<dbReference type="Proteomes" id="UP000694406">
    <property type="component" value="Unplaced"/>
</dbReference>
<sequence>MSRGCLEDAKGCSIPHPLSIRSASSPPSVPFRVIHSGYAKFLPLFRVDNNGWNIFSFRHVFLFKHFSRPLCPFYKRFASVGQSQKGPDGAIISNNYCDFCLGGSNMNKKSGRPEELVSCSDCGRSGHPTCLQFTANMTEAVKTYQWQCIECKSCSLCGTSENDDQLLFCDDCDRGYHMYCLNPPVSEPPEGTVAWSIYTNHFMILMEIQYHCNVQKTLLSLPHLSLLIGKINLIREKKSDSF</sequence>
<dbReference type="FunFam" id="3.30.40.10:FF:000005">
    <property type="entry name" value="zinc finger protein isoform X1"/>
    <property type="match status" value="1"/>
</dbReference>
<dbReference type="SMART" id="SM00249">
    <property type="entry name" value="PHD"/>
    <property type="match status" value="2"/>
</dbReference>
<dbReference type="GO" id="GO:0071565">
    <property type="term" value="C:nBAF complex"/>
    <property type="evidence" value="ECO:0007669"/>
    <property type="project" value="TreeGrafter"/>
</dbReference>
<accession>A0A8C5RN49</accession>
<evidence type="ECO:0000256" key="4">
    <source>
        <dbReference type="ARBA" id="ARBA00022771"/>
    </source>
</evidence>
<evidence type="ECO:0000256" key="9">
    <source>
        <dbReference type="PROSITE-ProRule" id="PRU00146"/>
    </source>
</evidence>
<dbReference type="PANTHER" id="PTHR45888">
    <property type="entry name" value="HL01030P-RELATED"/>
    <property type="match status" value="1"/>
</dbReference>
<dbReference type="GO" id="GO:0007399">
    <property type="term" value="P:nervous system development"/>
    <property type="evidence" value="ECO:0007669"/>
    <property type="project" value="TreeGrafter"/>
</dbReference>
<keyword evidence="5" id="KW-0862">Zinc</keyword>
<proteinExistence type="predicted"/>
<evidence type="ECO:0000313" key="12">
    <source>
        <dbReference type="Proteomes" id="UP000694406"/>
    </source>
</evidence>
<keyword evidence="8" id="KW-0539">Nucleus</keyword>
<keyword evidence="7" id="KW-0804">Transcription</keyword>